<keyword evidence="6" id="KW-1185">Reference proteome</keyword>
<feature type="domain" description="Enoyl-CoA hydratase/isomerase" evidence="4">
    <location>
        <begin position="29"/>
        <end position="245"/>
    </location>
</feature>
<sequence length="263" mass="29125">MPQRCAGVSHEANEESIDTLRVVDFPCARLITLCRPATLNALSFEMAQHMLWLHLKKMHLHFPRRALYILKGEGTKSFCSGGDMRDVVIRGTLSTFLRMTYRLNYHIFTMPNPQVALWNGYVMGGGVGISVHGRYRVASEHTLFAMPETAIGMFPDVGASWFLPRLKMQGLGLYLGLTGARLKGADVAHTGLATHYVPSASFAQLEERLCHIDDPAKAEACLEEFAVKDLPPFTLEPHREIIGKSLAIEGHDDGGGQSLKIFC</sequence>
<comment type="caution">
    <text evidence="5">The sequence shown here is derived from an EMBL/GenBank/DDBJ whole genome shotgun (WGS) entry which is preliminary data.</text>
</comment>
<dbReference type="OrthoDB" id="1737613at2759"/>
<dbReference type="SUPFAM" id="SSF52096">
    <property type="entry name" value="ClpP/crotonase"/>
    <property type="match status" value="1"/>
</dbReference>
<comment type="catalytic activity">
    <reaction evidence="1">
        <text>3-hydroxy-2-methylpropanoyl-CoA + H2O = 3-hydroxy-2-methylpropanoate + CoA + H(+)</text>
        <dbReference type="Rhea" id="RHEA:20888"/>
        <dbReference type="ChEBI" id="CHEBI:11805"/>
        <dbReference type="ChEBI" id="CHEBI:15377"/>
        <dbReference type="ChEBI" id="CHEBI:15378"/>
        <dbReference type="ChEBI" id="CHEBI:57287"/>
        <dbReference type="ChEBI" id="CHEBI:57340"/>
        <dbReference type="EC" id="3.1.2.4"/>
    </reaction>
</comment>
<evidence type="ECO:0000256" key="1">
    <source>
        <dbReference type="ARBA" id="ARBA00001709"/>
    </source>
</evidence>
<keyword evidence="3" id="KW-0378">Hydrolase</keyword>
<accession>A0A061J829</accession>
<organism evidence="5 6">
    <name type="scientific">Trypanosoma rangeli SC58</name>
    <dbReference type="NCBI Taxonomy" id="429131"/>
    <lineage>
        <taxon>Eukaryota</taxon>
        <taxon>Discoba</taxon>
        <taxon>Euglenozoa</taxon>
        <taxon>Kinetoplastea</taxon>
        <taxon>Metakinetoplastina</taxon>
        <taxon>Trypanosomatida</taxon>
        <taxon>Trypanosomatidae</taxon>
        <taxon>Trypanosoma</taxon>
        <taxon>Herpetosoma</taxon>
    </lineage>
</organism>
<dbReference type="GO" id="GO:0003860">
    <property type="term" value="F:3-hydroxyisobutyryl-CoA hydrolase activity"/>
    <property type="evidence" value="ECO:0007669"/>
    <property type="project" value="UniProtKB-EC"/>
</dbReference>
<dbReference type="CDD" id="cd06558">
    <property type="entry name" value="crotonase-like"/>
    <property type="match status" value="1"/>
</dbReference>
<dbReference type="PANTHER" id="PTHR43176">
    <property type="entry name" value="3-HYDROXYISOBUTYRYL-COA HYDROLASE-RELATED"/>
    <property type="match status" value="1"/>
</dbReference>
<dbReference type="InterPro" id="IPR029045">
    <property type="entry name" value="ClpP/crotonase-like_dom_sf"/>
</dbReference>
<dbReference type="Proteomes" id="UP000031737">
    <property type="component" value="Unassembled WGS sequence"/>
</dbReference>
<dbReference type="Gene3D" id="3.90.226.10">
    <property type="entry name" value="2-enoyl-CoA Hydratase, Chain A, domain 1"/>
    <property type="match status" value="1"/>
</dbReference>
<evidence type="ECO:0000313" key="5">
    <source>
        <dbReference type="EMBL" id="ESL09457.1"/>
    </source>
</evidence>
<dbReference type="VEuPathDB" id="TriTrypDB:TRSC58_02820"/>
<dbReference type="EMBL" id="AUPL01002820">
    <property type="protein sequence ID" value="ESL09457.1"/>
    <property type="molecule type" value="Genomic_DNA"/>
</dbReference>
<dbReference type="AlphaFoldDB" id="A0A061J829"/>
<evidence type="ECO:0000256" key="3">
    <source>
        <dbReference type="ARBA" id="ARBA00022801"/>
    </source>
</evidence>
<reference evidence="5 6" key="1">
    <citation type="submission" date="2013-07" db="EMBL/GenBank/DDBJ databases">
        <authorList>
            <person name="Stoco P.H."/>
            <person name="Wagner G."/>
            <person name="Gerber A."/>
            <person name="Zaha A."/>
            <person name="Thompson C."/>
            <person name="Bartholomeu D.C."/>
            <person name="Luckemeyer D.D."/>
            <person name="Bahia D."/>
            <person name="Loreto E."/>
            <person name="Prestes E.B."/>
            <person name="Lima F.M."/>
            <person name="Rodrigues-Luiz G."/>
            <person name="Vallejo G.A."/>
            <person name="Filho J.F."/>
            <person name="Monteiro K.M."/>
            <person name="Tyler K.M."/>
            <person name="de Almeida L.G."/>
            <person name="Ortiz M.F."/>
            <person name="Siervo M.A."/>
            <person name="de Moraes M.H."/>
            <person name="Cunha O.L."/>
            <person name="Mendonca-Neto R."/>
            <person name="Silva R."/>
            <person name="Teixeira S.M."/>
            <person name="Murta S.M."/>
            <person name="Sincero T.C."/>
            <person name="Mendes T.A."/>
            <person name="Urmenyi T.P."/>
            <person name="Silva V.G."/>
            <person name="da Rocha W.D."/>
            <person name="Andersson B."/>
            <person name="Romanha A.J."/>
            <person name="Steindel M."/>
            <person name="de Vasconcelos A.T."/>
            <person name="Grisard E.C."/>
        </authorList>
    </citation>
    <scope>NUCLEOTIDE SEQUENCE [LARGE SCALE GENOMIC DNA]</scope>
    <source>
        <strain evidence="5 6">SC58</strain>
    </source>
</reference>
<proteinExistence type="predicted"/>
<dbReference type="EC" id="3.1.2.4" evidence="2"/>
<name>A0A061J829_TRYRA</name>
<protein>
    <recommendedName>
        <fullName evidence="2">3-hydroxyisobutyryl-CoA hydrolase</fullName>
        <ecNumber evidence="2">3.1.2.4</ecNumber>
    </recommendedName>
</protein>
<dbReference type="InterPro" id="IPR032259">
    <property type="entry name" value="HIBYL-CoA-H"/>
</dbReference>
<dbReference type="InterPro" id="IPR045004">
    <property type="entry name" value="ECH_dom"/>
</dbReference>
<evidence type="ECO:0000256" key="2">
    <source>
        <dbReference type="ARBA" id="ARBA00011915"/>
    </source>
</evidence>
<dbReference type="PANTHER" id="PTHR43176:SF3">
    <property type="entry name" value="3-HYDROXYISOBUTYRYL-COA HYDROLASE, MITOCHONDRIAL"/>
    <property type="match status" value="1"/>
</dbReference>
<evidence type="ECO:0000313" key="6">
    <source>
        <dbReference type="Proteomes" id="UP000031737"/>
    </source>
</evidence>
<gene>
    <name evidence="5" type="ORF">TRSC58_02820</name>
</gene>
<dbReference type="GO" id="GO:0006574">
    <property type="term" value="P:L-valine catabolic process"/>
    <property type="evidence" value="ECO:0007669"/>
    <property type="project" value="TreeGrafter"/>
</dbReference>
<evidence type="ECO:0000259" key="4">
    <source>
        <dbReference type="Pfam" id="PF16113"/>
    </source>
</evidence>
<dbReference type="Pfam" id="PF16113">
    <property type="entry name" value="ECH_2"/>
    <property type="match status" value="1"/>
</dbReference>